<evidence type="ECO:0000313" key="5">
    <source>
        <dbReference type="Proteomes" id="UP000005808"/>
    </source>
</evidence>
<dbReference type="AlphaFoldDB" id="H1SBR0"/>
<dbReference type="RefSeq" id="WP_006161234.1">
    <property type="nucleotide sequence ID" value="NZ_AHJE01000075.1"/>
</dbReference>
<keyword evidence="4" id="KW-0503">Monooxygenase</keyword>
<protein>
    <submittedName>
        <fullName evidence="4">Nitronate monooxygenase</fullName>
    </submittedName>
</protein>
<dbReference type="GO" id="GO:0018580">
    <property type="term" value="F:nitronate monooxygenase activity"/>
    <property type="evidence" value="ECO:0007669"/>
    <property type="project" value="InterPro"/>
</dbReference>
<evidence type="ECO:0000256" key="3">
    <source>
        <dbReference type="ARBA" id="ARBA00023002"/>
    </source>
</evidence>
<dbReference type="PANTHER" id="PTHR32332">
    <property type="entry name" value="2-NITROPROPANE DIOXYGENASE"/>
    <property type="match status" value="1"/>
</dbReference>
<evidence type="ECO:0000256" key="2">
    <source>
        <dbReference type="ARBA" id="ARBA00022643"/>
    </source>
</evidence>
<dbReference type="InterPro" id="IPR004136">
    <property type="entry name" value="NMO"/>
</dbReference>
<comment type="caution">
    <text evidence="4">The sequence shown here is derived from an EMBL/GenBank/DDBJ whole genome shotgun (WGS) entry which is preliminary data.</text>
</comment>
<dbReference type="CDD" id="cd04730">
    <property type="entry name" value="NPD_like"/>
    <property type="match status" value="1"/>
</dbReference>
<dbReference type="PATRIC" id="fig|1127483.3.peg.5613"/>
<dbReference type="Pfam" id="PF03060">
    <property type="entry name" value="NMO"/>
    <property type="match status" value="1"/>
</dbReference>
<reference evidence="4 5" key="1">
    <citation type="journal article" date="2012" name="J. Bacteriol.">
        <title>De Novo Genome Project of Cupriavidus basilensis OR16.</title>
        <authorList>
            <person name="Cserhati M."/>
            <person name="Kriszt B."/>
            <person name="Szoboszlay S."/>
            <person name="Toth A."/>
            <person name="Szabo I."/>
            <person name="Tancsics A."/>
            <person name="Nagy I."/>
            <person name="Horvath B."/>
            <person name="Nagy I."/>
            <person name="Kukolya J."/>
        </authorList>
    </citation>
    <scope>NUCLEOTIDE SEQUENCE [LARGE SCALE GENOMIC DNA]</scope>
    <source>
        <strain evidence="4 5">OR16</strain>
    </source>
</reference>
<dbReference type="EMBL" id="AHJE01000075">
    <property type="protein sequence ID" value="EHP40052.1"/>
    <property type="molecule type" value="Genomic_DNA"/>
</dbReference>
<name>H1SBR0_9BURK</name>
<keyword evidence="1" id="KW-0285">Flavoprotein</keyword>
<dbReference type="Gene3D" id="3.20.20.70">
    <property type="entry name" value="Aldolase class I"/>
    <property type="match status" value="1"/>
</dbReference>
<accession>H1SBR0</accession>
<dbReference type="OrthoDB" id="9778912at2"/>
<sequence>MTDPNFRTRITELFGIRHPLLLGGMHHLGESGIVAALVNAGAMGFITARSFDNPEALRGDLRRCRALTNGRPFGVNLTLSRRPGANKDVAGWIRVALEEGVRYFESAGSSPETLVDVIHKGGGILIHKCPSVRHALSAERLGVDAVALVGMEEGGHPGANQLSAFVNGAFALEQIRIPMVLGGGIGNGRQIAAALALGADGVVMGSRFMVASEIIAHDALKQRIVESDAGCSTAILSTLGDTWRVMANDTAREVQRLEAGGARSHADFGDLILSSRTRQRVYRDGDVEAGIVSLGPAGGFADGIVPAAEIVERLMRDAANAARMFAGRLDWGSKCRLCLHSA</sequence>
<keyword evidence="3" id="KW-0560">Oxidoreductase</keyword>
<keyword evidence="2" id="KW-0288">FMN</keyword>
<evidence type="ECO:0000313" key="4">
    <source>
        <dbReference type="EMBL" id="EHP40052.1"/>
    </source>
</evidence>
<evidence type="ECO:0000256" key="1">
    <source>
        <dbReference type="ARBA" id="ARBA00022630"/>
    </source>
</evidence>
<proteinExistence type="predicted"/>
<dbReference type="Proteomes" id="UP000005808">
    <property type="component" value="Unassembled WGS sequence"/>
</dbReference>
<organism evidence="4 5">
    <name type="scientific">Cupriavidus basilensis OR16</name>
    <dbReference type="NCBI Taxonomy" id="1127483"/>
    <lineage>
        <taxon>Bacteria</taxon>
        <taxon>Pseudomonadati</taxon>
        <taxon>Pseudomonadota</taxon>
        <taxon>Betaproteobacteria</taxon>
        <taxon>Burkholderiales</taxon>
        <taxon>Burkholderiaceae</taxon>
        <taxon>Cupriavidus</taxon>
    </lineage>
</organism>
<dbReference type="PANTHER" id="PTHR32332:SF20">
    <property type="entry name" value="2-NITROPROPANE DIOXYGENASE-LIKE PROTEIN"/>
    <property type="match status" value="1"/>
</dbReference>
<dbReference type="InterPro" id="IPR013785">
    <property type="entry name" value="Aldolase_TIM"/>
</dbReference>
<dbReference type="SUPFAM" id="SSF51412">
    <property type="entry name" value="Inosine monophosphate dehydrogenase (IMPDH)"/>
    <property type="match status" value="1"/>
</dbReference>
<gene>
    <name evidence="4" type="ORF">OR16_28129</name>
</gene>